<dbReference type="AlphaFoldDB" id="A0AAF0CM09"/>
<dbReference type="InterPro" id="IPR013325">
    <property type="entry name" value="RNA_pol_sigma_r2"/>
</dbReference>
<dbReference type="SUPFAM" id="SSF48452">
    <property type="entry name" value="TPR-like"/>
    <property type="match status" value="1"/>
</dbReference>
<proteinExistence type="predicted"/>
<reference evidence="3" key="1">
    <citation type="submission" date="2023-03" db="EMBL/GenBank/DDBJ databases">
        <title>Lomoglobus Profundus gen. nov., sp. nov., a novel member of the phylum Verrucomicrobia, isolated from deep-marine sediment of South China Sea.</title>
        <authorList>
            <person name="Ahmad T."/>
            <person name="Ishaq S.E."/>
            <person name="Wang F."/>
        </authorList>
    </citation>
    <scope>NUCLEOTIDE SEQUENCE</scope>
    <source>
        <strain evidence="3">LMO-M01</strain>
    </source>
</reference>
<evidence type="ECO:0000313" key="4">
    <source>
        <dbReference type="Proteomes" id="UP001218638"/>
    </source>
</evidence>
<evidence type="ECO:0000259" key="1">
    <source>
        <dbReference type="Pfam" id="PF04542"/>
    </source>
</evidence>
<evidence type="ECO:0000259" key="2">
    <source>
        <dbReference type="Pfam" id="PF20239"/>
    </source>
</evidence>
<dbReference type="Proteomes" id="UP001218638">
    <property type="component" value="Chromosome"/>
</dbReference>
<feature type="domain" description="RNA polymerase sigma-70 region 2" evidence="1">
    <location>
        <begin position="25"/>
        <end position="90"/>
    </location>
</feature>
<dbReference type="Gene3D" id="1.25.40.10">
    <property type="entry name" value="Tetratricopeptide repeat domain"/>
    <property type="match status" value="1"/>
</dbReference>
<dbReference type="InterPro" id="IPR046531">
    <property type="entry name" value="DUF6596"/>
</dbReference>
<dbReference type="SUPFAM" id="SSF88946">
    <property type="entry name" value="Sigma2 domain of RNA polymerase sigma factors"/>
    <property type="match status" value="1"/>
</dbReference>
<feature type="domain" description="DUF6596" evidence="2">
    <location>
        <begin position="198"/>
        <end position="300"/>
    </location>
</feature>
<sequence length="436" mass="47053">MPILPQRTDDEAPADEGTLVENFFRHESGRLHGALLRRFGMGNLTLVEDAVQEAMLRALRSWAMGGVPPNPSAWISRVAINYINEALRRGATAAAKQTAVGVHWETEATSAPAQSGTTEEINDDMLRLLFTCCHPVISTDAQAALALKVLCGFNLAEIARAFLASEAAIEKQLTRTKARLRAAGVPFGLPADANLGPRLDGVLATIYLLFNEGYKASEGDQLLREELCVEAIRLASLLVAHPLGDTPATHALLALMLLHRARFPTRIDAHGALLRLADQDRTAWDQPSIDRGLVHLAQAAAGPDLTDYHLQAGIAACHCTAPDVGATDWSRILAHYDELLRRKPSSPVVALNRAVAVANLHGPQAGLDAIAAIPDPARLETQHLIHAVVGEFHQQLGHHREAAISFRRALALARVGPEQLHLARCLERLEAALPLG</sequence>
<dbReference type="PANTHER" id="PTHR47756">
    <property type="entry name" value="BLL6612 PROTEIN-RELATED"/>
    <property type="match status" value="1"/>
</dbReference>
<dbReference type="InterPro" id="IPR013324">
    <property type="entry name" value="RNA_pol_sigma_r3/r4-like"/>
</dbReference>
<gene>
    <name evidence="3" type="ORF">PXH66_14100</name>
</gene>
<dbReference type="GO" id="GO:0003700">
    <property type="term" value="F:DNA-binding transcription factor activity"/>
    <property type="evidence" value="ECO:0007669"/>
    <property type="project" value="InterPro"/>
</dbReference>
<keyword evidence="4" id="KW-1185">Reference proteome</keyword>
<dbReference type="Pfam" id="PF20239">
    <property type="entry name" value="DUF6596"/>
    <property type="match status" value="1"/>
</dbReference>
<evidence type="ECO:0000313" key="3">
    <source>
        <dbReference type="EMBL" id="WED63468.1"/>
    </source>
</evidence>
<dbReference type="Gene3D" id="1.10.1740.10">
    <property type="match status" value="1"/>
</dbReference>
<dbReference type="Pfam" id="PF04542">
    <property type="entry name" value="Sigma70_r2"/>
    <property type="match status" value="1"/>
</dbReference>
<dbReference type="InterPro" id="IPR011990">
    <property type="entry name" value="TPR-like_helical_dom_sf"/>
</dbReference>
<dbReference type="InterPro" id="IPR007627">
    <property type="entry name" value="RNA_pol_sigma70_r2"/>
</dbReference>
<name>A0AAF0CM09_9BACT</name>
<accession>A0AAF0CM09</accession>
<dbReference type="RefSeq" id="WP_330929154.1">
    <property type="nucleotide sequence ID" value="NZ_CP119075.1"/>
</dbReference>
<protein>
    <submittedName>
        <fullName evidence="3">Sigma factor</fullName>
    </submittedName>
</protein>
<dbReference type="GO" id="GO:0006352">
    <property type="term" value="P:DNA-templated transcription initiation"/>
    <property type="evidence" value="ECO:0007669"/>
    <property type="project" value="InterPro"/>
</dbReference>
<dbReference type="KEGG" id="slom:PXH66_14100"/>
<organism evidence="3 4">
    <name type="scientific">Synoicihabitans lomoniglobus</name>
    <dbReference type="NCBI Taxonomy" id="2909285"/>
    <lineage>
        <taxon>Bacteria</taxon>
        <taxon>Pseudomonadati</taxon>
        <taxon>Verrucomicrobiota</taxon>
        <taxon>Opitutia</taxon>
        <taxon>Opitutales</taxon>
        <taxon>Opitutaceae</taxon>
        <taxon>Synoicihabitans</taxon>
    </lineage>
</organism>
<dbReference type="EMBL" id="CP119075">
    <property type="protein sequence ID" value="WED63468.1"/>
    <property type="molecule type" value="Genomic_DNA"/>
</dbReference>
<dbReference type="SUPFAM" id="SSF88659">
    <property type="entry name" value="Sigma3 and sigma4 domains of RNA polymerase sigma factors"/>
    <property type="match status" value="1"/>
</dbReference>
<dbReference type="PANTHER" id="PTHR47756:SF2">
    <property type="entry name" value="BLL6612 PROTEIN"/>
    <property type="match status" value="1"/>
</dbReference>